<dbReference type="Gene3D" id="3.40.50.720">
    <property type="entry name" value="NAD(P)-binding Rossmann-like Domain"/>
    <property type="match status" value="1"/>
</dbReference>
<accession>Q8EQH7</accession>
<sequence>MQNKTIIVTGANTGMGLATTIELAKKGIHVIMACRDTKRGNEAKEKAMEESNSTNISLYQCDLGSMESISKFADQIKEDFDKIDGLINNAGVVSLKHTKTEDGFESMTGVNHLGHFLLTHLLLDVLKKSEQARIINVASGAYKAGTLDYNDMHFNNRSFNVIKGYGQSKLCNILFTLELNKHLEGTNVSTFALHPGAVSTSLGVDRQTGFGEKVHLLLRPFFLTSEEGAETAIYLATEPKIDHLSGRYFYKKKLQPTKYNKVNEDEAKKLWDWSIKELGMEHKAIEEVAP</sequence>
<gene>
    <name evidence="2" type="ordered locus">OB1722</name>
</gene>
<dbReference type="RefSeq" id="WP_011066122.1">
    <property type="nucleotide sequence ID" value="NC_004193.1"/>
</dbReference>
<dbReference type="HOGENOM" id="CLU_010194_44_5_9"/>
<dbReference type="eggNOG" id="COG1028">
    <property type="taxonomic scope" value="Bacteria"/>
</dbReference>
<dbReference type="Pfam" id="PF00106">
    <property type="entry name" value="adh_short"/>
    <property type="match status" value="1"/>
</dbReference>
<evidence type="ECO:0000313" key="2">
    <source>
        <dbReference type="EMBL" id="BAC13678.1"/>
    </source>
</evidence>
<dbReference type="PRINTS" id="PR00081">
    <property type="entry name" value="GDHRDH"/>
</dbReference>
<dbReference type="CDD" id="cd05327">
    <property type="entry name" value="retinol-DH_like_SDR_c_like"/>
    <property type="match status" value="1"/>
</dbReference>
<dbReference type="PANTHER" id="PTHR43157:SF31">
    <property type="entry name" value="PHOSPHATIDYLINOSITOL-GLYCAN BIOSYNTHESIS CLASS F PROTEIN"/>
    <property type="match status" value="1"/>
</dbReference>
<dbReference type="SUPFAM" id="SSF51735">
    <property type="entry name" value="NAD(P)-binding Rossmann-fold domains"/>
    <property type="match status" value="1"/>
</dbReference>
<dbReference type="PhylomeDB" id="Q8EQH7"/>
<evidence type="ECO:0000313" key="3">
    <source>
        <dbReference type="Proteomes" id="UP000000822"/>
    </source>
</evidence>
<reference evidence="2 3" key="1">
    <citation type="journal article" date="2001" name="FEMS Microbiol. Lett.">
        <title>Oceanobacillus iheyensis gen. nov., sp. nov., a deep-sea extremely halotolerant and alkaliphilic species isolated from a depth of 1050 m on the Iheya Ridge.</title>
        <authorList>
            <person name="Lu J."/>
            <person name="Nogi Y."/>
            <person name="Takami H."/>
        </authorList>
    </citation>
    <scope>NUCLEOTIDE SEQUENCE [LARGE SCALE GENOMIC DNA]</scope>
    <source>
        <strain evidence="3">DSM 14371 / CIP 107618 / JCM 11309 / KCTC 3954 / HTE831</strain>
    </source>
</reference>
<organism evidence="2 3">
    <name type="scientific">Oceanobacillus iheyensis (strain DSM 14371 / CIP 107618 / JCM 11309 / KCTC 3954 / HTE831)</name>
    <dbReference type="NCBI Taxonomy" id="221109"/>
    <lineage>
        <taxon>Bacteria</taxon>
        <taxon>Bacillati</taxon>
        <taxon>Bacillota</taxon>
        <taxon>Bacilli</taxon>
        <taxon>Bacillales</taxon>
        <taxon>Bacillaceae</taxon>
        <taxon>Oceanobacillus</taxon>
    </lineage>
</organism>
<evidence type="ECO:0000256" key="1">
    <source>
        <dbReference type="ARBA" id="ARBA00023002"/>
    </source>
</evidence>
<dbReference type="AlphaFoldDB" id="Q8EQH7"/>
<dbReference type="Proteomes" id="UP000000822">
    <property type="component" value="Chromosome"/>
</dbReference>
<proteinExistence type="predicted"/>
<protein>
    <submittedName>
        <fullName evidence="2">Alcohol dehydrogenase</fullName>
    </submittedName>
</protein>
<reference evidence="2 3" key="2">
    <citation type="journal article" date="2002" name="Nucleic Acids Res.">
        <title>Genome sequence of Oceanobacillus iheyensis isolated from the Iheya Ridge and its unexpected adaptive capabilities to extreme environments.</title>
        <authorList>
            <person name="Takami H."/>
            <person name="Takaki Y."/>
            <person name="Uchiyama I."/>
        </authorList>
    </citation>
    <scope>NUCLEOTIDE SEQUENCE [LARGE SCALE GENOMIC DNA]</scope>
    <source>
        <strain evidence="3">DSM 14371 / CIP 107618 / JCM 11309 / KCTC 3954 / HTE831</strain>
    </source>
</reference>
<dbReference type="EMBL" id="BA000028">
    <property type="protein sequence ID" value="BAC13678.1"/>
    <property type="molecule type" value="Genomic_DNA"/>
</dbReference>
<keyword evidence="1" id="KW-0560">Oxidoreductase</keyword>
<dbReference type="STRING" id="221109.gene:10733962"/>
<keyword evidence="3" id="KW-1185">Reference proteome</keyword>
<dbReference type="GO" id="GO:0016491">
    <property type="term" value="F:oxidoreductase activity"/>
    <property type="evidence" value="ECO:0007669"/>
    <property type="project" value="UniProtKB-KW"/>
</dbReference>
<dbReference type="PANTHER" id="PTHR43157">
    <property type="entry name" value="PHOSPHATIDYLINOSITOL-GLYCAN BIOSYNTHESIS CLASS F PROTEIN-RELATED"/>
    <property type="match status" value="1"/>
</dbReference>
<dbReference type="InterPro" id="IPR002347">
    <property type="entry name" value="SDR_fam"/>
</dbReference>
<name>Q8EQH7_OCEIH</name>
<dbReference type="OrthoDB" id="9809821at2"/>
<dbReference type="KEGG" id="oih:OB1722"/>
<dbReference type="InterPro" id="IPR036291">
    <property type="entry name" value="NAD(P)-bd_dom_sf"/>
</dbReference>